<name>A0A292Q4L6_9PEZI</name>
<dbReference type="InterPro" id="IPR036390">
    <property type="entry name" value="WH_DNA-bd_sf"/>
</dbReference>
<dbReference type="InterPro" id="IPR019559">
    <property type="entry name" value="Cullin_neddylation_domain"/>
</dbReference>
<dbReference type="Proteomes" id="UP001412239">
    <property type="component" value="Unassembled WGS sequence"/>
</dbReference>
<dbReference type="Pfam" id="PF10557">
    <property type="entry name" value="Cullin_Nedd8"/>
    <property type="match status" value="1"/>
</dbReference>
<dbReference type="InterPro" id="IPR045093">
    <property type="entry name" value="Cullin"/>
</dbReference>
<organism evidence="6 7">
    <name type="scientific">Tuber aestivum</name>
    <name type="common">summer truffle</name>
    <dbReference type="NCBI Taxonomy" id="59557"/>
    <lineage>
        <taxon>Eukaryota</taxon>
        <taxon>Fungi</taxon>
        <taxon>Dikarya</taxon>
        <taxon>Ascomycota</taxon>
        <taxon>Pezizomycotina</taxon>
        <taxon>Pezizomycetes</taxon>
        <taxon>Pezizales</taxon>
        <taxon>Tuberaceae</taxon>
        <taxon>Tuber</taxon>
    </lineage>
</organism>
<dbReference type="FunFam" id="1.20.1310.10:FF:000031">
    <property type="entry name" value="Ubiquitin ligase subunit CulD"/>
    <property type="match status" value="1"/>
</dbReference>
<dbReference type="SMART" id="SM00884">
    <property type="entry name" value="Cullin_Nedd8"/>
    <property type="match status" value="1"/>
</dbReference>
<dbReference type="SUPFAM" id="SSF74788">
    <property type="entry name" value="Cullin repeat-like"/>
    <property type="match status" value="1"/>
</dbReference>
<dbReference type="SUPFAM" id="SSF75632">
    <property type="entry name" value="Cullin homology domain"/>
    <property type="match status" value="1"/>
</dbReference>
<dbReference type="PANTHER" id="PTHR11932">
    <property type="entry name" value="CULLIN"/>
    <property type="match status" value="1"/>
</dbReference>
<dbReference type="InterPro" id="IPR036317">
    <property type="entry name" value="Cullin_homology_sf"/>
</dbReference>
<dbReference type="GO" id="GO:0006511">
    <property type="term" value="P:ubiquitin-dependent protein catabolic process"/>
    <property type="evidence" value="ECO:0007669"/>
    <property type="project" value="InterPro"/>
</dbReference>
<evidence type="ECO:0000256" key="2">
    <source>
        <dbReference type="PROSITE-ProRule" id="PRU00330"/>
    </source>
</evidence>
<dbReference type="AlphaFoldDB" id="A0A292Q4L6"/>
<dbReference type="InterPro" id="IPR036388">
    <property type="entry name" value="WH-like_DNA-bd_sf"/>
</dbReference>
<evidence type="ECO:0000313" key="7">
    <source>
        <dbReference type="Proteomes" id="UP001412239"/>
    </source>
</evidence>
<dbReference type="EMBL" id="LN890968">
    <property type="protein sequence ID" value="CUS13660.1"/>
    <property type="molecule type" value="Genomic_DNA"/>
</dbReference>
<dbReference type="Gene3D" id="1.20.1310.10">
    <property type="entry name" value="Cullin Repeats"/>
    <property type="match status" value="4"/>
</dbReference>
<evidence type="ECO:0000256" key="4">
    <source>
        <dbReference type="SAM" id="MobiDB-lite"/>
    </source>
</evidence>
<dbReference type="InterPro" id="IPR001373">
    <property type="entry name" value="Cullin_N"/>
</dbReference>
<dbReference type="InterPro" id="IPR016159">
    <property type="entry name" value="Cullin_repeat-like_dom_sf"/>
</dbReference>
<dbReference type="SUPFAM" id="SSF46785">
    <property type="entry name" value="Winged helix' DNA-binding domain"/>
    <property type="match status" value="1"/>
</dbReference>
<dbReference type="PROSITE" id="PS50069">
    <property type="entry name" value="CULLIN_2"/>
    <property type="match status" value="1"/>
</dbReference>
<dbReference type="Gene3D" id="3.30.230.130">
    <property type="entry name" value="Cullin, Chain C, Domain 2"/>
    <property type="match status" value="1"/>
</dbReference>
<accession>A0A292Q4L6</accession>
<sequence length="886" mass="101167">MPEKVFDQETQSQGKKRKQNLQPPQLSQGYSQRSITDFFGNNAPHSDAPTPHPSSPKRSRKNSEQPEHSKNMSTPLNEQAWRHITENEIVDLTGSPPGPRDSPNPSAKMVATKPPRPAPFQPHAGAPRKFHIKNLRNPSRVDPDVYFNQTWGSLEAALAAIFESRKISTSLEELYRGTENICRADRAGELYARLKACCSAYVGDHLKYSIMACGSWKDDAVKCVVNAWEKWNNQLGMIRSIFLYLDRSYLLGNTNPGLQPVEPTGLELFRRHIILAQEIETKFMNGIMALFERDRQQCPINASLLTSAVRMVDSLDLYTSNFEPRFLVISREYYSRLGMLGATSSSLAEYLDECSQQLHKEALRCERYRLDPPTKRSMGLILEEGLLKNQLPILTDQRSIEELLQKQDHKSLAILYSLVDRIGEPSSYLRPAWEKYILVVGRSIIEDEGRENEMVQRLLELKGSLDTFVRVPFKCDDTLTYALRESFGTFLNARTKDRSEMVNSKPAEMIAKYVDTLLRGGAKGASTGTPGDEDARLAHSLDQVLDLFRFIQGKDVFEAFYKRDLARRLLMDRSASRDAERSMLTKLKTECGSGFTQNLESMFKDIEISRDAISHFKTTRSHTENSPNVDLNVLVLSQSAWPTYDEVPIVIPLEMAQYLESYKNVYCEKHSGRKLMWRHALSHCVLRARFAREVNKELVLSVLQAVVLLLFNDVEFGTCLSYQQIKEGTGLEDKQLIRTLQSLACGKHRVLQKQTKGKDILPTDNFCVNRHFSDPKFRIKINQIQLKETKEEKEETFERVAQDRQYETQAAIIRIMKSRKKLRHNDLIQMTLDQTKNRGKLDVPEIKKQIESACSELDVVGILKEFYMFEVGKQETGDVDSALSVP</sequence>
<evidence type="ECO:0000256" key="3">
    <source>
        <dbReference type="RuleBase" id="RU003829"/>
    </source>
</evidence>
<reference evidence="6" key="1">
    <citation type="submission" date="2015-10" db="EMBL/GenBank/DDBJ databases">
        <authorList>
            <person name="Regsiter A."/>
            <person name="william w."/>
        </authorList>
    </citation>
    <scope>NUCLEOTIDE SEQUENCE</scope>
    <source>
        <strain evidence="6">Montdore</strain>
    </source>
</reference>
<dbReference type="Pfam" id="PF26557">
    <property type="entry name" value="Cullin_AB"/>
    <property type="match status" value="1"/>
</dbReference>
<keyword evidence="7" id="KW-1185">Reference proteome</keyword>
<dbReference type="SMART" id="SM00182">
    <property type="entry name" value="CULLIN"/>
    <property type="match status" value="1"/>
</dbReference>
<feature type="compositionally biased region" description="Polar residues" evidence="4">
    <location>
        <begin position="20"/>
        <end position="35"/>
    </location>
</feature>
<gene>
    <name evidence="6" type="ORF">GSTUAT00002185001</name>
</gene>
<dbReference type="Gene3D" id="1.10.10.10">
    <property type="entry name" value="Winged helix-like DNA-binding domain superfamily/Winged helix DNA-binding domain"/>
    <property type="match status" value="1"/>
</dbReference>
<proteinExistence type="inferred from homology"/>
<protein>
    <recommendedName>
        <fullName evidence="5">Cullin family profile domain-containing protein</fullName>
    </recommendedName>
</protein>
<feature type="region of interest" description="Disordered" evidence="4">
    <location>
        <begin position="1"/>
        <end position="78"/>
    </location>
</feature>
<dbReference type="InterPro" id="IPR059120">
    <property type="entry name" value="Cullin-like_AB"/>
</dbReference>
<evidence type="ECO:0000313" key="6">
    <source>
        <dbReference type="EMBL" id="CUS13660.1"/>
    </source>
</evidence>
<dbReference type="GO" id="GO:0031625">
    <property type="term" value="F:ubiquitin protein ligase binding"/>
    <property type="evidence" value="ECO:0007669"/>
    <property type="project" value="InterPro"/>
</dbReference>
<feature type="compositionally biased region" description="Basic and acidic residues" evidence="4">
    <location>
        <begin position="61"/>
        <end position="70"/>
    </location>
</feature>
<dbReference type="InterPro" id="IPR016158">
    <property type="entry name" value="Cullin_homology"/>
</dbReference>
<evidence type="ECO:0000256" key="1">
    <source>
        <dbReference type="ARBA" id="ARBA00006019"/>
    </source>
</evidence>
<feature type="region of interest" description="Disordered" evidence="4">
    <location>
        <begin position="90"/>
        <end position="126"/>
    </location>
</feature>
<dbReference type="Pfam" id="PF00888">
    <property type="entry name" value="Cullin"/>
    <property type="match status" value="1"/>
</dbReference>
<feature type="domain" description="Cullin family profile" evidence="5">
    <location>
        <begin position="505"/>
        <end position="744"/>
    </location>
</feature>
<evidence type="ECO:0000259" key="5">
    <source>
        <dbReference type="PROSITE" id="PS50069"/>
    </source>
</evidence>
<comment type="similarity">
    <text evidence="1 2 3">Belongs to the cullin family.</text>
</comment>